<dbReference type="SUPFAM" id="SSF50370">
    <property type="entry name" value="Ricin B-like lectins"/>
    <property type="match status" value="1"/>
</dbReference>
<dbReference type="InterPro" id="IPR035992">
    <property type="entry name" value="Ricin_B-like_lectins"/>
</dbReference>
<protein>
    <submittedName>
        <fullName evidence="2">RICIN domain-containing protein</fullName>
    </submittedName>
</protein>
<dbReference type="Gene3D" id="3.20.20.190">
    <property type="entry name" value="Phosphatidylinositol (PI) phosphodiesterase"/>
    <property type="match status" value="1"/>
</dbReference>
<dbReference type="EMBL" id="CP061171">
    <property type="protein sequence ID" value="QNR85937.1"/>
    <property type="molecule type" value="Genomic_DNA"/>
</dbReference>
<feature type="domain" description="Ricin B lectin" evidence="1">
    <location>
        <begin position="282"/>
        <end position="424"/>
    </location>
</feature>
<dbReference type="InterPro" id="IPR000772">
    <property type="entry name" value="Ricin_B_lectin"/>
</dbReference>
<reference evidence="2 3" key="1">
    <citation type="submission" date="2020-09" db="EMBL/GenBank/DDBJ databases">
        <title>Pedobacter sp. SW-16 isolated from soil near Yeocheon.</title>
        <authorList>
            <person name="Im H.S."/>
            <person name="Joung Y."/>
            <person name="Lee S.-S."/>
        </authorList>
    </citation>
    <scope>NUCLEOTIDE SEQUENCE [LARGE SCALE GENOMIC DNA]</scope>
    <source>
        <strain evidence="2 3">SW-16</strain>
    </source>
</reference>
<dbReference type="SMART" id="SM00458">
    <property type="entry name" value="RICIN"/>
    <property type="match status" value="1"/>
</dbReference>
<accession>A0ABX6TKV7</accession>
<evidence type="ECO:0000313" key="3">
    <source>
        <dbReference type="Proteomes" id="UP000516439"/>
    </source>
</evidence>
<dbReference type="Gene3D" id="2.80.10.50">
    <property type="match status" value="2"/>
</dbReference>
<proteinExistence type="predicted"/>
<keyword evidence="3" id="KW-1185">Reference proteome</keyword>
<evidence type="ECO:0000259" key="1">
    <source>
        <dbReference type="SMART" id="SM00458"/>
    </source>
</evidence>
<dbReference type="PROSITE" id="PS51257">
    <property type="entry name" value="PROKAR_LIPOPROTEIN"/>
    <property type="match status" value="1"/>
</dbReference>
<dbReference type="InterPro" id="IPR017946">
    <property type="entry name" value="PLC-like_Pdiesterase_TIM-brl"/>
</dbReference>
<dbReference type="Proteomes" id="UP000516439">
    <property type="component" value="Chromosome"/>
</dbReference>
<name>A0ABX6TKV7_9SPHI</name>
<evidence type="ECO:0000313" key="2">
    <source>
        <dbReference type="EMBL" id="QNR85937.1"/>
    </source>
</evidence>
<gene>
    <name evidence="2" type="ORF">H9N25_05700</name>
</gene>
<dbReference type="CDD" id="cd00161">
    <property type="entry name" value="beta-trefoil_Ricin-like"/>
    <property type="match status" value="1"/>
</dbReference>
<dbReference type="RefSeq" id="WP_167293801.1">
    <property type="nucleotide sequence ID" value="NZ_CP061171.1"/>
</dbReference>
<organism evidence="2 3">
    <name type="scientific">Pedobacter riviphilus</name>
    <dbReference type="NCBI Taxonomy" id="2766984"/>
    <lineage>
        <taxon>Bacteria</taxon>
        <taxon>Pseudomonadati</taxon>
        <taxon>Bacteroidota</taxon>
        <taxon>Sphingobacteriia</taxon>
        <taxon>Sphingobacteriales</taxon>
        <taxon>Sphingobacteriaceae</taxon>
        <taxon>Pedobacter</taxon>
    </lineage>
</organism>
<dbReference type="Pfam" id="PF14200">
    <property type="entry name" value="RicinB_lectin_2"/>
    <property type="match status" value="1"/>
</dbReference>
<dbReference type="PROSITE" id="PS50231">
    <property type="entry name" value="RICIN_B_LECTIN"/>
    <property type="match status" value="1"/>
</dbReference>
<sequence length="426" mass="46691">MLNKNLFKIYSVVFALTLLFTACKKNVSESQNELSGPGKLSAKQSSQTLTAGPAIVSAHRVNDLIKVDEIKNAGINSLEVDIFVGTKNGQPTCLIGHEAATATGQTLLEYFANLNQKMSGFEFVWLDCKDLNSTANEQLFKTTLEQLDNLYGIKNRVLVESRYISYLVNLKQDGWKVSYYCNWEDVYGKPAAQQQTAMAGMYSQLTTYGIDGISYDAAADDPMKNYFSSKTIGGVPVKMYAWALSRYYGETDLTTKLAGYSHLSVLLIAFYPQQITLVNGANYKLVSALTNEPSKVVDVNDSPPVNGSDVSLWTNNYPTSNNQVFKLRSLGGGYYALKSLADTTKALNVLGGGSANSTAVQVYDFTNTTAQRWQINYAGSGYYNLTPACASGKNLDVNGGSTANDTPIQIYSAHTYNSQKFRLVRQ</sequence>